<name>A0A3S8ZSH0_9NEIS</name>
<dbReference type="AlphaFoldDB" id="A0A3S8ZSH0"/>
<organism evidence="1 2">
    <name type="scientific">Iodobacter ciconiae</name>
    <dbReference type="NCBI Taxonomy" id="2496266"/>
    <lineage>
        <taxon>Bacteria</taxon>
        <taxon>Pseudomonadati</taxon>
        <taxon>Pseudomonadota</taxon>
        <taxon>Betaproteobacteria</taxon>
        <taxon>Neisseriales</taxon>
        <taxon>Chitinibacteraceae</taxon>
        <taxon>Iodobacter</taxon>
    </lineage>
</organism>
<protein>
    <submittedName>
        <fullName evidence="1">Uncharacterized protein</fullName>
    </submittedName>
</protein>
<accession>A0A3S8ZSH0</accession>
<dbReference type="Proteomes" id="UP000282438">
    <property type="component" value="Chromosome"/>
</dbReference>
<dbReference type="KEGG" id="iod:EJO50_07580"/>
<evidence type="ECO:0000313" key="2">
    <source>
        <dbReference type="Proteomes" id="UP000282438"/>
    </source>
</evidence>
<dbReference type="OrthoDB" id="8581221at2"/>
<reference evidence="1 2" key="1">
    <citation type="submission" date="2018-12" db="EMBL/GenBank/DDBJ databases">
        <title>Complete genome sequence of Iodobacter sp. H11R3.</title>
        <authorList>
            <person name="Bae J.-W."/>
        </authorList>
    </citation>
    <scope>NUCLEOTIDE SEQUENCE [LARGE SCALE GENOMIC DNA]</scope>
    <source>
        <strain evidence="1 2">H11R3</strain>
    </source>
</reference>
<evidence type="ECO:0000313" key="1">
    <source>
        <dbReference type="EMBL" id="AZN36361.1"/>
    </source>
</evidence>
<dbReference type="EMBL" id="CP034433">
    <property type="protein sequence ID" value="AZN36361.1"/>
    <property type="molecule type" value="Genomic_DNA"/>
</dbReference>
<gene>
    <name evidence="1" type="ORF">EJO50_07580</name>
</gene>
<sequence>MKRYNHHIPQKALGSITPIAALKNWQNTRPELFIKQVYDHAKPTFFSALNEPPGKPAAERLVKIKHKITAD</sequence>
<proteinExistence type="predicted"/>
<keyword evidence="2" id="KW-1185">Reference proteome</keyword>